<dbReference type="Proteomes" id="UP000189670">
    <property type="component" value="Unassembled WGS sequence"/>
</dbReference>
<gene>
    <name evidence="8" type="ORF">OMM_13095</name>
</gene>
<dbReference type="EMBL" id="ATBP01002150">
    <property type="protein sequence ID" value="ETR66213.1"/>
    <property type="molecule type" value="Genomic_DNA"/>
</dbReference>
<keyword evidence="3" id="KW-0808">Transferase</keyword>
<name>A0A1V1NUI3_9BACT</name>
<evidence type="ECO:0000256" key="1">
    <source>
        <dbReference type="ARBA" id="ARBA00012418"/>
    </source>
</evidence>
<comment type="caution">
    <text evidence="8">The sequence shown here is derived from an EMBL/GenBank/DDBJ whole genome shotgun (WGS) entry which is preliminary data.</text>
</comment>
<sequence>ANISPIIGYTGRYELEFLENYKIGDPDLSLEDCRIKEMSYSFPLRVPVRLVDKETGEVKVQEVFMGDIPKMTKKGTFLINGAERVVVSQFVRSPGVYFSERIDKQGLRAAQATIIPNRGSWFDLEVDKNKIMYVHVNKMRKTSFWLTFRCYGSE</sequence>
<feature type="domain" description="RNA polymerase Rpb2" evidence="6">
    <location>
        <begin position="92"/>
        <end position="152"/>
    </location>
</feature>
<evidence type="ECO:0000313" key="8">
    <source>
        <dbReference type="EMBL" id="ETR66213.1"/>
    </source>
</evidence>
<evidence type="ECO:0000256" key="4">
    <source>
        <dbReference type="ARBA" id="ARBA00022695"/>
    </source>
</evidence>
<dbReference type="InterPro" id="IPR007644">
    <property type="entry name" value="RNA_pol_bsu_protrusion"/>
</dbReference>
<dbReference type="Pfam" id="PF04561">
    <property type="entry name" value="RNA_pol_Rpb2_2"/>
    <property type="match status" value="1"/>
</dbReference>
<evidence type="ECO:0000259" key="6">
    <source>
        <dbReference type="Pfam" id="PF04561"/>
    </source>
</evidence>
<dbReference type="GO" id="GO:0000428">
    <property type="term" value="C:DNA-directed RNA polymerase complex"/>
    <property type="evidence" value="ECO:0007669"/>
    <property type="project" value="UniProtKB-KW"/>
</dbReference>
<dbReference type="GO" id="GO:0006351">
    <property type="term" value="P:DNA-templated transcription"/>
    <property type="evidence" value="ECO:0007669"/>
    <property type="project" value="InterPro"/>
</dbReference>
<dbReference type="Pfam" id="PF04563">
    <property type="entry name" value="RNA_pol_Rpb2_1"/>
    <property type="match status" value="1"/>
</dbReference>
<keyword evidence="5" id="KW-0804">Transcription</keyword>
<proteinExistence type="predicted"/>
<dbReference type="Gene3D" id="3.90.1100.10">
    <property type="match status" value="1"/>
</dbReference>
<evidence type="ECO:0000256" key="5">
    <source>
        <dbReference type="ARBA" id="ARBA00023163"/>
    </source>
</evidence>
<protein>
    <recommendedName>
        <fullName evidence="1">DNA-directed RNA polymerase</fullName>
        <ecNumber evidence="1">2.7.7.6</ecNumber>
    </recommendedName>
</protein>
<accession>A0A1V1NUI3</accession>
<evidence type="ECO:0000259" key="7">
    <source>
        <dbReference type="Pfam" id="PF04563"/>
    </source>
</evidence>
<keyword evidence="4" id="KW-0548">Nucleotidyltransferase</keyword>
<dbReference type="SUPFAM" id="SSF64484">
    <property type="entry name" value="beta and beta-prime subunits of DNA dependent RNA-polymerase"/>
    <property type="match status" value="1"/>
</dbReference>
<keyword evidence="2" id="KW-0240">DNA-directed RNA polymerase</keyword>
<dbReference type="InterPro" id="IPR007642">
    <property type="entry name" value="RNA_pol_Rpb2_2"/>
</dbReference>
<dbReference type="EC" id="2.7.7.6" evidence="1"/>
<dbReference type="AlphaFoldDB" id="A0A1V1NUI3"/>
<dbReference type="GO" id="GO:0003677">
    <property type="term" value="F:DNA binding"/>
    <property type="evidence" value="ECO:0007669"/>
    <property type="project" value="InterPro"/>
</dbReference>
<reference evidence="9" key="1">
    <citation type="submission" date="2012-11" db="EMBL/GenBank/DDBJ databases">
        <authorList>
            <person name="Lucero-Rivera Y.E."/>
            <person name="Tovar-Ramirez D."/>
        </authorList>
    </citation>
    <scope>NUCLEOTIDE SEQUENCE [LARGE SCALE GENOMIC DNA]</scope>
    <source>
        <strain evidence="9">Araruama</strain>
    </source>
</reference>
<feature type="domain" description="RNA polymerase beta subunit protrusion" evidence="7">
    <location>
        <begin position="29"/>
        <end position="90"/>
    </location>
</feature>
<evidence type="ECO:0000256" key="2">
    <source>
        <dbReference type="ARBA" id="ARBA00022478"/>
    </source>
</evidence>
<organism evidence="8 9">
    <name type="scientific">Candidatus Magnetoglobus multicellularis str. Araruama</name>
    <dbReference type="NCBI Taxonomy" id="890399"/>
    <lineage>
        <taxon>Bacteria</taxon>
        <taxon>Pseudomonadati</taxon>
        <taxon>Thermodesulfobacteriota</taxon>
        <taxon>Desulfobacteria</taxon>
        <taxon>Desulfobacterales</taxon>
        <taxon>Desulfobacteraceae</taxon>
        <taxon>Candidatus Magnetoglobus</taxon>
    </lineage>
</organism>
<dbReference type="GO" id="GO:0003899">
    <property type="term" value="F:DNA-directed RNA polymerase activity"/>
    <property type="evidence" value="ECO:0007669"/>
    <property type="project" value="UniProtKB-EC"/>
</dbReference>
<evidence type="ECO:0000313" key="9">
    <source>
        <dbReference type="Proteomes" id="UP000189670"/>
    </source>
</evidence>
<feature type="non-terminal residue" evidence="8">
    <location>
        <position position="1"/>
    </location>
</feature>
<evidence type="ECO:0000256" key="3">
    <source>
        <dbReference type="ARBA" id="ARBA00022679"/>
    </source>
</evidence>